<proteinExistence type="predicted"/>
<sequence>MAGIGFVLRKLSRQDNLMGLFQAYVYSSLISTGPWIFTIVSLGGITFIAGKFTSIETISEFRRVVIYNFSFSLVFTAPVYMVVTRFLADSIYDRNVERTPGILVGSTLLVFAYEVPLSVWFYFGYANISSALAFSAVINFLLISEIWLISVFVTALKDYKTVVAAFGFGMLFGVLATGLLVDEYDLIGILNSFSLGLSLIVALLVARIFAEYPYRFKDPFAFLVYFPKYWEVAVSGVTYNTAVWVDKWIMWHAPESDHSLTKLPLYPNYDSAMFLAYLSIVPSMAMFVMSIETNFFEHYLKFYRDIQQKATLKDIRENHEVLIKAILSSARNFIVFQGCLTVVFILMAGPMFNLFKINFLQISIYRYGVLGSFFQTLTLFINIILSYFDCRRAYMTLQTIFLVTSASFTLAAYNLGFRYYGFGFYLACVLTFVISAVYLMRYVLKLPYHTFVTTNASVQKV</sequence>
<keyword evidence="1" id="KW-0472">Membrane</keyword>
<reference evidence="2 3" key="1">
    <citation type="journal article" date="2016" name="Nat. Commun.">
        <title>Thousands of microbial genomes shed light on interconnected biogeochemical processes in an aquifer system.</title>
        <authorList>
            <person name="Anantharaman K."/>
            <person name="Brown C.T."/>
            <person name="Hug L.A."/>
            <person name="Sharon I."/>
            <person name="Castelle C.J."/>
            <person name="Probst A.J."/>
            <person name="Thomas B.C."/>
            <person name="Singh A."/>
            <person name="Wilkins M.J."/>
            <person name="Karaoz U."/>
            <person name="Brodie E.L."/>
            <person name="Williams K.H."/>
            <person name="Hubbard S.S."/>
            <person name="Banfield J.F."/>
        </authorList>
    </citation>
    <scope>NUCLEOTIDE SEQUENCE [LARGE SCALE GENOMIC DNA]</scope>
</reference>
<keyword evidence="1" id="KW-0812">Transmembrane</keyword>
<dbReference type="InterPro" id="IPR031617">
    <property type="entry name" value="PelG"/>
</dbReference>
<feature type="transmembrane region" description="Helical" evidence="1">
    <location>
        <begin position="162"/>
        <end position="181"/>
    </location>
</feature>
<feature type="transmembrane region" description="Helical" evidence="1">
    <location>
        <begin position="364"/>
        <end position="388"/>
    </location>
</feature>
<feature type="transmembrane region" description="Helical" evidence="1">
    <location>
        <begin position="69"/>
        <end position="88"/>
    </location>
</feature>
<feature type="transmembrane region" description="Helical" evidence="1">
    <location>
        <begin position="100"/>
        <end position="125"/>
    </location>
</feature>
<feature type="transmembrane region" description="Helical" evidence="1">
    <location>
        <begin position="333"/>
        <end position="352"/>
    </location>
</feature>
<keyword evidence="1" id="KW-1133">Transmembrane helix</keyword>
<gene>
    <name evidence="2" type="ORF">A2527_02300</name>
</gene>
<evidence type="ECO:0000313" key="3">
    <source>
        <dbReference type="Proteomes" id="UP000178449"/>
    </source>
</evidence>
<dbReference type="Proteomes" id="UP000178449">
    <property type="component" value="Unassembled WGS sequence"/>
</dbReference>
<protein>
    <recommendedName>
        <fullName evidence="4">Exopolysaccharide Pel transporter PelG</fullName>
    </recommendedName>
</protein>
<feature type="transmembrane region" description="Helical" evidence="1">
    <location>
        <begin position="395"/>
        <end position="413"/>
    </location>
</feature>
<accession>A0A1F6GDW6</accession>
<dbReference type="STRING" id="1817772.A2527_02300"/>
<dbReference type="AlphaFoldDB" id="A0A1F6GDW6"/>
<evidence type="ECO:0000313" key="2">
    <source>
        <dbReference type="EMBL" id="OGG96299.1"/>
    </source>
</evidence>
<feature type="transmembrane region" description="Helical" evidence="1">
    <location>
        <begin position="187"/>
        <end position="209"/>
    </location>
</feature>
<organism evidence="2 3">
    <name type="scientific">Candidatus Lambdaproteobacteria bacterium RIFOXYD2_FULL_50_16</name>
    <dbReference type="NCBI Taxonomy" id="1817772"/>
    <lineage>
        <taxon>Bacteria</taxon>
        <taxon>Pseudomonadati</taxon>
        <taxon>Pseudomonadota</taxon>
        <taxon>Candidatus Lambdaproteobacteria</taxon>
    </lineage>
</organism>
<feature type="transmembrane region" description="Helical" evidence="1">
    <location>
        <begin position="131"/>
        <end position="155"/>
    </location>
</feature>
<feature type="transmembrane region" description="Helical" evidence="1">
    <location>
        <begin position="419"/>
        <end position="439"/>
    </location>
</feature>
<comment type="caution">
    <text evidence="2">The sequence shown here is derived from an EMBL/GenBank/DDBJ whole genome shotgun (WGS) entry which is preliminary data.</text>
</comment>
<evidence type="ECO:0000256" key="1">
    <source>
        <dbReference type="SAM" id="Phobius"/>
    </source>
</evidence>
<feature type="transmembrane region" description="Helical" evidence="1">
    <location>
        <begin position="21"/>
        <end position="49"/>
    </location>
</feature>
<evidence type="ECO:0008006" key="4">
    <source>
        <dbReference type="Google" id="ProtNLM"/>
    </source>
</evidence>
<name>A0A1F6GDW6_9PROT</name>
<dbReference type="EMBL" id="MFNE01000016">
    <property type="protein sequence ID" value="OGG96299.1"/>
    <property type="molecule type" value="Genomic_DNA"/>
</dbReference>
<dbReference type="Pfam" id="PF16933">
    <property type="entry name" value="PelG"/>
    <property type="match status" value="1"/>
</dbReference>
<feature type="transmembrane region" description="Helical" evidence="1">
    <location>
        <begin position="271"/>
        <end position="291"/>
    </location>
</feature>